<comment type="caution">
    <text evidence="3">The sequence shown here is derived from an EMBL/GenBank/DDBJ whole genome shotgun (WGS) entry which is preliminary data.</text>
</comment>
<gene>
    <name evidence="3" type="ORF">SK128_017879</name>
</gene>
<dbReference type="Proteomes" id="UP001381693">
    <property type="component" value="Unassembled WGS sequence"/>
</dbReference>
<evidence type="ECO:0000313" key="4">
    <source>
        <dbReference type="Proteomes" id="UP001381693"/>
    </source>
</evidence>
<dbReference type="Pfam" id="PF03357">
    <property type="entry name" value="Snf7"/>
    <property type="match status" value="1"/>
</dbReference>
<protein>
    <submittedName>
        <fullName evidence="3">Uncharacterized protein</fullName>
    </submittedName>
</protein>
<dbReference type="PANTHER" id="PTHR10476">
    <property type="entry name" value="CHARGED MULTIVESICULAR BODY PROTEIN"/>
    <property type="match status" value="1"/>
</dbReference>
<evidence type="ECO:0000256" key="1">
    <source>
        <dbReference type="ARBA" id="ARBA00006190"/>
    </source>
</evidence>
<feature type="region of interest" description="Disordered" evidence="2">
    <location>
        <begin position="1"/>
        <end position="20"/>
    </location>
</feature>
<dbReference type="EMBL" id="JAXCGZ010015661">
    <property type="protein sequence ID" value="KAK7069947.1"/>
    <property type="molecule type" value="Genomic_DNA"/>
</dbReference>
<dbReference type="InterPro" id="IPR005024">
    <property type="entry name" value="Snf7_fam"/>
</dbReference>
<accession>A0AAN8WRY3</accession>
<dbReference type="GO" id="GO:0007034">
    <property type="term" value="P:vacuolar transport"/>
    <property type="evidence" value="ECO:0007669"/>
    <property type="project" value="InterPro"/>
</dbReference>
<proteinExistence type="inferred from homology"/>
<dbReference type="AlphaFoldDB" id="A0AAN8WRY3"/>
<organism evidence="3 4">
    <name type="scientific">Halocaridina rubra</name>
    <name type="common">Hawaiian red shrimp</name>
    <dbReference type="NCBI Taxonomy" id="373956"/>
    <lineage>
        <taxon>Eukaryota</taxon>
        <taxon>Metazoa</taxon>
        <taxon>Ecdysozoa</taxon>
        <taxon>Arthropoda</taxon>
        <taxon>Crustacea</taxon>
        <taxon>Multicrustacea</taxon>
        <taxon>Malacostraca</taxon>
        <taxon>Eumalacostraca</taxon>
        <taxon>Eucarida</taxon>
        <taxon>Decapoda</taxon>
        <taxon>Pleocyemata</taxon>
        <taxon>Caridea</taxon>
        <taxon>Atyoidea</taxon>
        <taxon>Atyidae</taxon>
        <taxon>Halocaridina</taxon>
    </lineage>
</organism>
<dbReference type="Gene3D" id="6.10.140.1230">
    <property type="match status" value="1"/>
</dbReference>
<comment type="similarity">
    <text evidence="1">Belongs to the SNF7 family.</text>
</comment>
<keyword evidence="4" id="KW-1185">Reference proteome</keyword>
<evidence type="ECO:0000313" key="3">
    <source>
        <dbReference type="EMBL" id="KAK7069947.1"/>
    </source>
</evidence>
<name>A0AAN8WRY3_HALRR</name>
<sequence length="75" mass="8929">MKANERQLRKAGRDVERDRRELEREEKRLELEIKKLAKSPANKDAVRLLAKQLVQIRKQKTRTYAANSRISRMIV</sequence>
<reference evidence="3 4" key="1">
    <citation type="submission" date="2023-11" db="EMBL/GenBank/DDBJ databases">
        <title>Halocaridina rubra genome assembly.</title>
        <authorList>
            <person name="Smith C."/>
        </authorList>
    </citation>
    <scope>NUCLEOTIDE SEQUENCE [LARGE SCALE GENOMIC DNA]</scope>
    <source>
        <strain evidence="3">EP-1</strain>
        <tissue evidence="3">Whole</tissue>
    </source>
</reference>
<evidence type="ECO:0000256" key="2">
    <source>
        <dbReference type="SAM" id="MobiDB-lite"/>
    </source>
</evidence>